<reference evidence="2" key="1">
    <citation type="journal article" date="2014" name="Int. J. Syst. Evol. Microbiol.">
        <title>Complete genome sequence of Corynebacterium casei LMG S-19264T (=DSM 44701T), isolated from a smear-ripened cheese.</title>
        <authorList>
            <consortium name="US DOE Joint Genome Institute (JGI-PGF)"/>
            <person name="Walter F."/>
            <person name="Albersmeier A."/>
            <person name="Kalinowski J."/>
            <person name="Ruckert C."/>
        </authorList>
    </citation>
    <scope>NUCLEOTIDE SEQUENCE</scope>
    <source>
        <strain evidence="2">CGMCC 1.12785</strain>
    </source>
</reference>
<organism evidence="2 3">
    <name type="scientific">Sediminivirga luteola</name>
    <dbReference type="NCBI Taxonomy" id="1774748"/>
    <lineage>
        <taxon>Bacteria</taxon>
        <taxon>Bacillati</taxon>
        <taxon>Actinomycetota</taxon>
        <taxon>Actinomycetes</taxon>
        <taxon>Micrococcales</taxon>
        <taxon>Brevibacteriaceae</taxon>
        <taxon>Sediminivirga</taxon>
    </lineage>
</organism>
<dbReference type="EMBL" id="BMFY01000005">
    <property type="protein sequence ID" value="GGA13544.1"/>
    <property type="molecule type" value="Genomic_DNA"/>
</dbReference>
<dbReference type="AlphaFoldDB" id="A0A8J2TY28"/>
<dbReference type="InterPro" id="IPR006680">
    <property type="entry name" value="Amidohydro-rel"/>
</dbReference>
<dbReference type="PANTHER" id="PTHR43135:SF3">
    <property type="entry name" value="ALPHA-D-RIBOSE 1-METHYLPHOSPHONATE 5-TRIPHOSPHATE DIPHOSPHATASE"/>
    <property type="match status" value="1"/>
</dbReference>
<dbReference type="Pfam" id="PF01979">
    <property type="entry name" value="Amidohydro_1"/>
    <property type="match status" value="1"/>
</dbReference>
<feature type="domain" description="Amidohydrolase-related" evidence="1">
    <location>
        <begin position="54"/>
        <end position="365"/>
    </location>
</feature>
<sequence length="394" mass="41022">MGLGEDTYLLGGRALLPGGEFAAADLRLRNGVIAEIEPGLRPASGSAVVEVTGFVMPGLIDAHTHVSWAGREPMPNTWAGVVGRARGNRLRMLAAGVTTIRDVGSLDGVAFEPSGGPACFCANQIVCAVGGHGTETAEAWAGLPKLAREARGADAFRAAVRYQADRGAHLVKLTLNAAELEVTPEEAAAAVNEAHRLGRRVACHASIPDAIDIAIEAGADTIEHGNGATPAQLRRMAAAGIVLVPTAWIFERFLDEARRADAGAVGERAWPPPVEIWEARVAAHREVVSDAVAAGVVLAAGTDAIEGCDPDSLADEILTLHRLGLEPIDALRAATEGGAAALGDPGRGALREGAAADVVVFEASPRDVVRDRIRPAMVFQGYCGHVKAYFYVQA</sequence>
<dbReference type="RefSeq" id="WP_188550366.1">
    <property type="nucleotide sequence ID" value="NZ_BMFY01000005.1"/>
</dbReference>
<dbReference type="Proteomes" id="UP000616114">
    <property type="component" value="Unassembled WGS sequence"/>
</dbReference>
<proteinExistence type="predicted"/>
<dbReference type="GO" id="GO:0016810">
    <property type="term" value="F:hydrolase activity, acting on carbon-nitrogen (but not peptide) bonds"/>
    <property type="evidence" value="ECO:0007669"/>
    <property type="project" value="InterPro"/>
</dbReference>
<name>A0A8J2TY28_9MICO</name>
<dbReference type="PANTHER" id="PTHR43135">
    <property type="entry name" value="ALPHA-D-RIBOSE 1-METHYLPHOSPHONATE 5-TRIPHOSPHATE DIPHOSPHATASE"/>
    <property type="match status" value="1"/>
</dbReference>
<keyword evidence="3" id="KW-1185">Reference proteome</keyword>
<comment type="caution">
    <text evidence="2">The sequence shown here is derived from an EMBL/GenBank/DDBJ whole genome shotgun (WGS) entry which is preliminary data.</text>
</comment>
<dbReference type="SUPFAM" id="SSF51338">
    <property type="entry name" value="Composite domain of metallo-dependent hydrolases"/>
    <property type="match status" value="1"/>
</dbReference>
<dbReference type="Gene3D" id="2.30.40.10">
    <property type="entry name" value="Urease, subunit C, domain 1"/>
    <property type="match status" value="1"/>
</dbReference>
<gene>
    <name evidence="2" type="ORF">GCM10011333_15690</name>
</gene>
<accession>A0A8J2TY28</accession>
<evidence type="ECO:0000313" key="3">
    <source>
        <dbReference type="Proteomes" id="UP000616114"/>
    </source>
</evidence>
<reference evidence="2" key="2">
    <citation type="submission" date="2020-09" db="EMBL/GenBank/DDBJ databases">
        <authorList>
            <person name="Sun Q."/>
            <person name="Zhou Y."/>
        </authorList>
    </citation>
    <scope>NUCLEOTIDE SEQUENCE</scope>
    <source>
        <strain evidence="2">CGMCC 1.12785</strain>
    </source>
</reference>
<protein>
    <submittedName>
        <fullName evidence="2">Peptidase M38</fullName>
    </submittedName>
</protein>
<dbReference type="Gene3D" id="3.20.20.140">
    <property type="entry name" value="Metal-dependent hydrolases"/>
    <property type="match status" value="1"/>
</dbReference>
<evidence type="ECO:0000313" key="2">
    <source>
        <dbReference type="EMBL" id="GGA13544.1"/>
    </source>
</evidence>
<dbReference type="InterPro" id="IPR051781">
    <property type="entry name" value="Metallo-dep_Hydrolase"/>
</dbReference>
<dbReference type="SUPFAM" id="SSF51556">
    <property type="entry name" value="Metallo-dependent hydrolases"/>
    <property type="match status" value="1"/>
</dbReference>
<dbReference type="InterPro" id="IPR011059">
    <property type="entry name" value="Metal-dep_hydrolase_composite"/>
</dbReference>
<evidence type="ECO:0000259" key="1">
    <source>
        <dbReference type="Pfam" id="PF01979"/>
    </source>
</evidence>
<dbReference type="InterPro" id="IPR032466">
    <property type="entry name" value="Metal_Hydrolase"/>
</dbReference>